<reference evidence="3" key="2">
    <citation type="submission" date="2016-07" db="EMBL/GenBank/DDBJ databases">
        <authorList>
            <person name="Florea S."/>
            <person name="Webb J.S."/>
            <person name="Jaromczyk J."/>
            <person name="Schardl C.L."/>
        </authorList>
    </citation>
    <scope>NUCLEOTIDE SEQUENCE [LARGE SCALE GENOMIC DNA]</scope>
    <source>
        <strain evidence="3">1YdBTEX2</strain>
    </source>
</reference>
<dbReference type="AlphaFoldDB" id="A0A1D3K720"/>
<name>A0A1D3K720_PSEVE</name>
<reference evidence="1" key="1">
    <citation type="submission" date="2016-07" db="EMBL/GenBank/DDBJ databases">
        <authorList>
            <person name="Bertelli C."/>
        </authorList>
    </citation>
    <scope>NUCLEOTIDE SEQUENCE</scope>
    <source>
        <strain evidence="1">1YdBTEX2</strain>
    </source>
</reference>
<sequence>MFVALWELTLVSTSSTRPYFKVSDCDQISSHELD</sequence>
<evidence type="ECO:0000313" key="1">
    <source>
        <dbReference type="EMBL" id="SBW84072.1"/>
    </source>
</evidence>
<dbReference type="EMBL" id="LT599584">
    <property type="protein sequence ID" value="SBW84853.1"/>
    <property type="molecule type" value="Genomic_DNA"/>
</dbReference>
<dbReference type="EMBL" id="LT599584">
    <property type="protein sequence ID" value="SBW84072.1"/>
    <property type="molecule type" value="Genomic_DNA"/>
</dbReference>
<evidence type="ECO:0000313" key="3">
    <source>
        <dbReference type="Proteomes" id="UP000245431"/>
    </source>
</evidence>
<dbReference type="Proteomes" id="UP000245431">
    <property type="component" value="Chromosome PVE_r2"/>
</dbReference>
<gene>
    <name evidence="1" type="ORF">PVE_R2G0042</name>
    <name evidence="2" type="ORF">PVE_R2G0828</name>
</gene>
<organism evidence="1 3">
    <name type="scientific">Pseudomonas veronii 1YdBTEX2</name>
    <dbReference type="NCBI Taxonomy" id="1295141"/>
    <lineage>
        <taxon>Bacteria</taxon>
        <taxon>Pseudomonadati</taxon>
        <taxon>Pseudomonadota</taxon>
        <taxon>Gammaproteobacteria</taxon>
        <taxon>Pseudomonadales</taxon>
        <taxon>Pseudomonadaceae</taxon>
        <taxon>Pseudomonas</taxon>
    </lineage>
</organism>
<proteinExistence type="predicted"/>
<accession>A0A1D3K720</accession>
<protein>
    <submittedName>
        <fullName evidence="1">Uncharacterized protein</fullName>
    </submittedName>
</protein>
<evidence type="ECO:0000313" key="2">
    <source>
        <dbReference type="EMBL" id="SBW84853.1"/>
    </source>
</evidence>